<feature type="compositionally biased region" description="Basic and acidic residues" evidence="2">
    <location>
        <begin position="22"/>
        <end position="31"/>
    </location>
</feature>
<dbReference type="OrthoDB" id="4187300at2759"/>
<dbReference type="OMA" id="PAPCDWK"/>
<feature type="compositionally biased region" description="Polar residues" evidence="2">
    <location>
        <begin position="433"/>
        <end position="443"/>
    </location>
</feature>
<reference evidence="4" key="2">
    <citation type="journal article" date="2010" name="Genome Res.">
        <title>Population genomic sequencing of Coccidioides fungi reveals recent hybridization and transposon control.</title>
        <authorList>
            <person name="Neafsey D.E."/>
            <person name="Barker B.M."/>
            <person name="Sharpton T.J."/>
            <person name="Stajich J.E."/>
            <person name="Park D.J."/>
            <person name="Whiston E."/>
            <person name="Hung C.-Y."/>
            <person name="McMahan C."/>
            <person name="White J."/>
            <person name="Sykes S."/>
            <person name="Heiman D."/>
            <person name="Young S."/>
            <person name="Zeng Q."/>
            <person name="Abouelleil A."/>
            <person name="Aftuck L."/>
            <person name="Bessette D."/>
            <person name="Brown A."/>
            <person name="FitzGerald M."/>
            <person name="Lui A."/>
            <person name="Macdonald J.P."/>
            <person name="Priest M."/>
            <person name="Orbach M.J."/>
            <person name="Galgiani J.N."/>
            <person name="Kirkland T.N."/>
            <person name="Cole G.T."/>
            <person name="Birren B.W."/>
            <person name="Henn M.R."/>
            <person name="Taylor J.W."/>
            <person name="Rounsley S.D."/>
        </authorList>
    </citation>
    <scope>GENOME REANNOTATION</scope>
    <source>
        <strain evidence="4">RS</strain>
    </source>
</reference>
<dbReference type="InParanoid" id="A0A0E1RYM5"/>
<dbReference type="RefSeq" id="XP_001244560.2">
    <property type="nucleotide sequence ID" value="XM_001244559.2"/>
</dbReference>
<accession>A0A0E1RYM5</accession>
<feature type="region of interest" description="Disordered" evidence="2">
    <location>
        <begin position="1"/>
        <end position="61"/>
    </location>
</feature>
<evidence type="ECO:0000313" key="3">
    <source>
        <dbReference type="EMBL" id="EAS32977.2"/>
    </source>
</evidence>
<dbReference type="EMBL" id="GG704916">
    <property type="protein sequence ID" value="EAS32977.2"/>
    <property type="molecule type" value="Genomic_DNA"/>
</dbReference>
<keyword evidence="4" id="KW-1185">Reference proteome</keyword>
<feature type="compositionally biased region" description="Low complexity" evidence="2">
    <location>
        <begin position="34"/>
        <end position="44"/>
    </location>
</feature>
<feature type="region of interest" description="Disordered" evidence="2">
    <location>
        <begin position="215"/>
        <end position="238"/>
    </location>
</feature>
<feature type="region of interest" description="Disordered" evidence="2">
    <location>
        <begin position="399"/>
        <end position="470"/>
    </location>
</feature>
<evidence type="ECO:0000256" key="2">
    <source>
        <dbReference type="SAM" id="MobiDB-lite"/>
    </source>
</evidence>
<evidence type="ECO:0000313" key="4">
    <source>
        <dbReference type="Proteomes" id="UP000001261"/>
    </source>
</evidence>
<protein>
    <submittedName>
        <fullName evidence="3">Uncharacterized protein</fullName>
    </submittedName>
</protein>
<dbReference type="KEGG" id="cim:CIMG_04001"/>
<dbReference type="VEuPathDB" id="FungiDB:CIMG_04001"/>
<feature type="coiled-coil region" evidence="1">
    <location>
        <begin position="351"/>
        <end position="382"/>
    </location>
</feature>
<dbReference type="Proteomes" id="UP000001261">
    <property type="component" value="Unassembled WGS sequence"/>
</dbReference>
<feature type="compositionally biased region" description="Polar residues" evidence="2">
    <location>
        <begin position="219"/>
        <end position="238"/>
    </location>
</feature>
<dbReference type="GeneID" id="4564719"/>
<dbReference type="AlphaFoldDB" id="A0A0E1RYM5"/>
<name>A0A0E1RYM5_COCIM</name>
<gene>
    <name evidence="3" type="ORF">CIMG_04001</name>
</gene>
<proteinExistence type="predicted"/>
<reference evidence="4" key="1">
    <citation type="journal article" date="2009" name="Genome Res.">
        <title>Comparative genomic analyses of the human fungal pathogens Coccidioides and their relatives.</title>
        <authorList>
            <person name="Sharpton T.J."/>
            <person name="Stajich J.E."/>
            <person name="Rounsley S.D."/>
            <person name="Gardner M.J."/>
            <person name="Wortman J.R."/>
            <person name="Jordar V.S."/>
            <person name="Maiti R."/>
            <person name="Kodira C.D."/>
            <person name="Neafsey D.E."/>
            <person name="Zeng Q."/>
            <person name="Hung C.-Y."/>
            <person name="McMahan C."/>
            <person name="Muszewska A."/>
            <person name="Grynberg M."/>
            <person name="Mandel M.A."/>
            <person name="Kellner E.M."/>
            <person name="Barker B.M."/>
            <person name="Galgiani J.N."/>
            <person name="Orbach M.J."/>
            <person name="Kirkland T.N."/>
            <person name="Cole G.T."/>
            <person name="Henn M.R."/>
            <person name="Birren B.W."/>
            <person name="Taylor J.W."/>
        </authorList>
    </citation>
    <scope>NUCLEOTIDE SEQUENCE [LARGE SCALE GENOMIC DNA]</scope>
    <source>
        <strain evidence="4">RS</strain>
    </source>
</reference>
<evidence type="ECO:0000256" key="1">
    <source>
        <dbReference type="SAM" id="Coils"/>
    </source>
</evidence>
<sequence length="470" mass="51845">MTSFFSPKSRFKTRSNPSLRENIGHTDHVNGDHFGSFSGKSTFSKMRKKRPPPINISVGNGNVILTSATPTSRVIHADSQWPTTPQTPHTGTGCANPRCIERESGLRSFLQSEFDRSVHPWLQSTSTLNPSTPPKRCFPMAELPGSAHGPRSVELRTPSTPQRQSFEHAVGNHLESPLHLTSRSTLPDQPVGLAFEYGCPSESMHNGRQALELKHAQQDKSLSGNESRPGSSGKSGVCTQDRIDRMKSEYELQLDQQKNEICSLLELHETRMAILCDFISERHGTGVNERRDSSQNCSLHKVFQLVNEQKQRVLNTPADDATKASQSLQIQKLQAHAADLVAQIAHRDRKLQSYKAESRTLKEQLRQEIKEKDAQISILNSKVTQLLNMGPSLFPASSAAHRVEKELPSPGRCSGSSGEKSKRQLGNIPRTPSAVTAASSRGPITSVEASRGGHLLSHNREGKQRRSTVT</sequence>
<keyword evidence="1" id="KW-0175">Coiled coil</keyword>
<organism evidence="3 4">
    <name type="scientific">Coccidioides immitis (strain RS)</name>
    <name type="common">Valley fever fungus</name>
    <dbReference type="NCBI Taxonomy" id="246410"/>
    <lineage>
        <taxon>Eukaryota</taxon>
        <taxon>Fungi</taxon>
        <taxon>Dikarya</taxon>
        <taxon>Ascomycota</taxon>
        <taxon>Pezizomycotina</taxon>
        <taxon>Eurotiomycetes</taxon>
        <taxon>Eurotiomycetidae</taxon>
        <taxon>Onygenales</taxon>
        <taxon>Onygenaceae</taxon>
        <taxon>Coccidioides</taxon>
    </lineage>
</organism>